<dbReference type="PROSITE" id="PS50943">
    <property type="entry name" value="HTH_CROC1"/>
    <property type="match status" value="1"/>
</dbReference>
<evidence type="ECO:0000256" key="1">
    <source>
        <dbReference type="SAM" id="MobiDB-lite"/>
    </source>
</evidence>
<reference evidence="3 4" key="1">
    <citation type="submission" date="2016-01" db="EMBL/GenBank/DDBJ databases">
        <title>Genome sequence of Oerskovia enterophila VJag, an agar and cellulose degrading bacterium.</title>
        <authorList>
            <person name="Poehlein A."/>
            <person name="Jag V."/>
            <person name="Bengelsdorf F."/>
            <person name="Duerre P."/>
            <person name="Daniel R."/>
        </authorList>
    </citation>
    <scope>NUCLEOTIDE SEQUENCE [LARGE SCALE GENOMIC DNA]</scope>
    <source>
        <strain evidence="3 4">VJag</strain>
    </source>
</reference>
<dbReference type="Gene3D" id="1.10.260.40">
    <property type="entry name" value="lambda repressor-like DNA-binding domains"/>
    <property type="match status" value="1"/>
</dbReference>
<evidence type="ECO:0000259" key="2">
    <source>
        <dbReference type="PROSITE" id="PS50943"/>
    </source>
</evidence>
<gene>
    <name evidence="3" type="ORF">OJAG_16210</name>
</gene>
<accession>A0A161YHM4</accession>
<dbReference type="GO" id="GO:0003677">
    <property type="term" value="F:DNA binding"/>
    <property type="evidence" value="ECO:0007669"/>
    <property type="project" value="InterPro"/>
</dbReference>
<name>A0A161YHM4_9CELL</name>
<dbReference type="EMBL" id="LRIE01000067">
    <property type="protein sequence ID" value="KZM35658.1"/>
    <property type="molecule type" value="Genomic_DNA"/>
</dbReference>
<dbReference type="AlphaFoldDB" id="A0A161YHM4"/>
<feature type="region of interest" description="Disordered" evidence="1">
    <location>
        <begin position="1"/>
        <end position="28"/>
    </location>
</feature>
<feature type="compositionally biased region" description="Low complexity" evidence="1">
    <location>
        <begin position="9"/>
        <end position="19"/>
    </location>
</feature>
<dbReference type="RefSeq" id="WP_068708059.1">
    <property type="nucleotide sequence ID" value="NZ_LRIE01000067.1"/>
</dbReference>
<dbReference type="InterPro" id="IPR001387">
    <property type="entry name" value="Cro/C1-type_HTH"/>
</dbReference>
<evidence type="ECO:0000313" key="3">
    <source>
        <dbReference type="EMBL" id="KZM35658.1"/>
    </source>
</evidence>
<organism evidence="3 4">
    <name type="scientific">Oerskovia enterophila</name>
    <dbReference type="NCBI Taxonomy" id="43678"/>
    <lineage>
        <taxon>Bacteria</taxon>
        <taxon>Bacillati</taxon>
        <taxon>Actinomycetota</taxon>
        <taxon>Actinomycetes</taxon>
        <taxon>Micrococcales</taxon>
        <taxon>Cellulomonadaceae</taxon>
        <taxon>Oerskovia</taxon>
    </lineage>
</organism>
<dbReference type="PATRIC" id="fig|43678.3.peg.1699"/>
<dbReference type="CDD" id="cd00093">
    <property type="entry name" value="HTH_XRE"/>
    <property type="match status" value="1"/>
</dbReference>
<comment type="caution">
    <text evidence="3">The sequence shown here is derived from an EMBL/GenBank/DDBJ whole genome shotgun (WGS) entry which is preliminary data.</text>
</comment>
<sequence length="106" mass="11242">MLPQPTGPARPTSPASPSRPLDDRSLPTAYGVPLSRIAAGAVRLESARRDISQEDLAELLGRSRSAISQRFTGKVAWSLDDLGAIAAAFGCPVDDLLDDGSQRGRR</sequence>
<dbReference type="Pfam" id="PF01381">
    <property type="entry name" value="HTH_3"/>
    <property type="match status" value="1"/>
</dbReference>
<dbReference type="InterPro" id="IPR010982">
    <property type="entry name" value="Lambda_DNA-bd_dom_sf"/>
</dbReference>
<evidence type="ECO:0000313" key="4">
    <source>
        <dbReference type="Proteomes" id="UP000076447"/>
    </source>
</evidence>
<protein>
    <submittedName>
        <fullName evidence="3">Helix-turn-helix protein</fullName>
    </submittedName>
</protein>
<dbReference type="SUPFAM" id="SSF47413">
    <property type="entry name" value="lambda repressor-like DNA-binding domains"/>
    <property type="match status" value="1"/>
</dbReference>
<dbReference type="SMART" id="SM00530">
    <property type="entry name" value="HTH_XRE"/>
    <property type="match status" value="1"/>
</dbReference>
<feature type="domain" description="HTH cro/C1-type" evidence="2">
    <location>
        <begin position="48"/>
        <end position="96"/>
    </location>
</feature>
<proteinExistence type="predicted"/>
<dbReference type="Proteomes" id="UP000076447">
    <property type="component" value="Unassembled WGS sequence"/>
</dbReference>